<keyword evidence="2" id="KW-1185">Reference proteome</keyword>
<sequence length="77" mass="8697">MPNVTLRGLESAGYDLLFLSCASQRCWCWCWCCASAKRHGAIITNSIWGSVRDVRDGTGCEAASWLCRIYTERYSHC</sequence>
<protein>
    <submittedName>
        <fullName evidence="1">Uncharacterized protein</fullName>
    </submittedName>
</protein>
<organism evidence="1 2">
    <name type="scientific">Cordyceps javanica</name>
    <dbReference type="NCBI Taxonomy" id="43265"/>
    <lineage>
        <taxon>Eukaryota</taxon>
        <taxon>Fungi</taxon>
        <taxon>Dikarya</taxon>
        <taxon>Ascomycota</taxon>
        <taxon>Pezizomycotina</taxon>
        <taxon>Sordariomycetes</taxon>
        <taxon>Hypocreomycetidae</taxon>
        <taxon>Hypocreales</taxon>
        <taxon>Cordycipitaceae</taxon>
        <taxon>Cordyceps</taxon>
    </lineage>
</organism>
<accession>A0A545V476</accession>
<comment type="caution">
    <text evidence="1">The sequence shown here is derived from an EMBL/GenBank/DDBJ whole genome shotgun (WGS) entry which is preliminary data.</text>
</comment>
<reference evidence="1 2" key="1">
    <citation type="journal article" date="2019" name="Appl. Microbiol. Biotechnol.">
        <title>Genome sequence of Isaria javanica and comparative genome analysis insights into family S53 peptidase evolution in fungal entomopathogens.</title>
        <authorList>
            <person name="Lin R."/>
            <person name="Zhang X."/>
            <person name="Xin B."/>
            <person name="Zou M."/>
            <person name="Gao Y."/>
            <person name="Qin F."/>
            <person name="Hu Q."/>
            <person name="Xie B."/>
            <person name="Cheng X."/>
        </authorList>
    </citation>
    <scope>NUCLEOTIDE SEQUENCE [LARGE SCALE GENOMIC DNA]</scope>
    <source>
        <strain evidence="1 2">IJ1G</strain>
    </source>
</reference>
<evidence type="ECO:0000313" key="2">
    <source>
        <dbReference type="Proteomes" id="UP000315783"/>
    </source>
</evidence>
<dbReference type="AlphaFoldDB" id="A0A545V476"/>
<dbReference type="EMBL" id="SPUK01000006">
    <property type="protein sequence ID" value="TQV96511.1"/>
    <property type="molecule type" value="Genomic_DNA"/>
</dbReference>
<gene>
    <name evidence="1" type="ORF">IF1G_05094</name>
</gene>
<name>A0A545V476_9HYPO</name>
<evidence type="ECO:0000313" key="1">
    <source>
        <dbReference type="EMBL" id="TQV96511.1"/>
    </source>
</evidence>
<dbReference type="Proteomes" id="UP000315783">
    <property type="component" value="Unassembled WGS sequence"/>
</dbReference>
<proteinExistence type="predicted"/>